<protein>
    <recommendedName>
        <fullName evidence="7">Kinesin-like protein</fullName>
    </recommendedName>
</protein>
<dbReference type="InParanoid" id="A0A165B6B4"/>
<dbReference type="GO" id="GO:0005875">
    <property type="term" value="C:microtubule associated complex"/>
    <property type="evidence" value="ECO:0007669"/>
    <property type="project" value="TreeGrafter"/>
</dbReference>
<feature type="compositionally biased region" description="Low complexity" evidence="9">
    <location>
        <begin position="44"/>
        <end position="68"/>
    </location>
</feature>
<dbReference type="InterPro" id="IPR027640">
    <property type="entry name" value="Kinesin-like_fam"/>
</dbReference>
<comment type="similarity">
    <text evidence="6 7">Belongs to the TRAFAC class myosin-kinesin ATPase superfamily. Kinesin family.</text>
</comment>
<evidence type="ECO:0000256" key="6">
    <source>
        <dbReference type="PROSITE-ProRule" id="PRU00283"/>
    </source>
</evidence>
<dbReference type="STRING" id="1314781.A0A165B6B4"/>
<dbReference type="EMBL" id="KV426544">
    <property type="protein sequence ID" value="KZV79915.1"/>
    <property type="molecule type" value="Genomic_DNA"/>
</dbReference>
<evidence type="ECO:0000256" key="9">
    <source>
        <dbReference type="SAM" id="MobiDB-lite"/>
    </source>
</evidence>
<feature type="region of interest" description="Disordered" evidence="9">
    <location>
        <begin position="513"/>
        <end position="552"/>
    </location>
</feature>
<evidence type="ECO:0000256" key="4">
    <source>
        <dbReference type="ARBA" id="ARBA00022840"/>
    </source>
</evidence>
<sequence>MAPAATTSVQVALRIRPTTSQDAISIPARFQRTVIHATSSNSVSADATTSAPAGASGAQAQQPPATAGNKQSFNFDTVLPQTTTQHELYMSTAHPLIERFVQGFNCTILAYGQTSSGKTYSMTGVDLDGDPSDPNNGMGIIPKSIAEIFSRAKALREQRGAGWDCSIKGSFIEIYNEDLIDLLVEDAGGARPQVQIREDKEGAIIWSGLREVDVKSVKEVMALIRAGSYLRRTNETDMNAQSSRSHAIFSLTLTQRKYAGSGNPARSTSPTPAGGQSRIARPASVSMQNSRVGSPTFGLPQTPSFAAAMGRGGMHPGSSLGHRPGTPEDHGPGERSTIVSKFHFVDLAGSERLKRTAAAGERAKEGISINGGLLALGNVISALGDPKKGITHVPYRDSKLTRLLQDSLGGNAHTLMIACVSPAEWNIGETINTLKYANRARNIKNKAEIREKEEGWDNVEYLQNMVTRLREEVKALKACGPLPSDRTGSSTATDRVPNEVLFALSAEEVARLRRKEDGTRAPHNLDDEDYPSILDTSPPFPPRSPSALDASTSDLDCTDLSLKTPVDARHRMIFAELLNPVAEVYEDALRDLKKEIEDLESAHVATLAGLAAAAAPEDALAATKSLVDSENLQPQAGMRAIRSRTTFEEQERVNINLNKQLNHCEGDVRAHIELVDALATKLSQSREASSVLIARAAECDSLKTQLKASRREAEKSRRQIEELMAGHLVPAVEREEQDAEERARMCARRRLDERMLQLYLRGEVADWVPPGDSCTVRSTVPL</sequence>
<evidence type="ECO:0000256" key="5">
    <source>
        <dbReference type="ARBA" id="ARBA00023054"/>
    </source>
</evidence>
<feature type="region of interest" description="Disordered" evidence="9">
    <location>
        <begin position="39"/>
        <end position="72"/>
    </location>
</feature>
<comment type="subcellular location">
    <subcellularLocation>
        <location evidence="1">Cytoplasm</location>
    </subcellularLocation>
</comment>
<dbReference type="AlphaFoldDB" id="A0A165B6B4"/>
<proteinExistence type="inferred from homology"/>
<evidence type="ECO:0000259" key="10">
    <source>
        <dbReference type="PROSITE" id="PS50067"/>
    </source>
</evidence>
<feature type="coiled-coil region" evidence="8">
    <location>
        <begin position="699"/>
        <end position="726"/>
    </location>
</feature>
<name>A0A165B6B4_EXIGL</name>
<dbReference type="InterPro" id="IPR027417">
    <property type="entry name" value="P-loop_NTPase"/>
</dbReference>
<dbReference type="GO" id="GO:0005737">
    <property type="term" value="C:cytoplasm"/>
    <property type="evidence" value="ECO:0007669"/>
    <property type="project" value="UniProtKB-SubCell"/>
</dbReference>
<accession>A0A165B6B4</accession>
<dbReference type="Proteomes" id="UP000077266">
    <property type="component" value="Unassembled WGS sequence"/>
</dbReference>
<reference evidence="11 12" key="1">
    <citation type="journal article" date="2016" name="Mol. Biol. Evol.">
        <title>Comparative Genomics of Early-Diverging Mushroom-Forming Fungi Provides Insights into the Origins of Lignocellulose Decay Capabilities.</title>
        <authorList>
            <person name="Nagy L.G."/>
            <person name="Riley R."/>
            <person name="Tritt A."/>
            <person name="Adam C."/>
            <person name="Daum C."/>
            <person name="Floudas D."/>
            <person name="Sun H."/>
            <person name="Yadav J.S."/>
            <person name="Pangilinan J."/>
            <person name="Larsson K.H."/>
            <person name="Matsuura K."/>
            <person name="Barry K."/>
            <person name="Labutti K."/>
            <person name="Kuo R."/>
            <person name="Ohm R.A."/>
            <person name="Bhattacharya S.S."/>
            <person name="Shirouzu T."/>
            <person name="Yoshinaga Y."/>
            <person name="Martin F.M."/>
            <person name="Grigoriev I.V."/>
            <person name="Hibbett D.S."/>
        </authorList>
    </citation>
    <scope>NUCLEOTIDE SEQUENCE [LARGE SCALE GENOMIC DNA]</scope>
    <source>
        <strain evidence="11 12">HHB12029</strain>
    </source>
</reference>
<keyword evidence="12" id="KW-1185">Reference proteome</keyword>
<dbReference type="PANTHER" id="PTHR47969">
    <property type="entry name" value="CHROMOSOME-ASSOCIATED KINESIN KIF4A-RELATED"/>
    <property type="match status" value="1"/>
</dbReference>
<dbReference type="PROSITE" id="PS50067">
    <property type="entry name" value="KINESIN_MOTOR_2"/>
    <property type="match status" value="1"/>
</dbReference>
<dbReference type="FunCoup" id="A0A165B6B4">
    <property type="interactions" value="244"/>
</dbReference>
<evidence type="ECO:0000313" key="12">
    <source>
        <dbReference type="Proteomes" id="UP000077266"/>
    </source>
</evidence>
<dbReference type="SUPFAM" id="SSF52540">
    <property type="entry name" value="P-loop containing nucleoside triphosphate hydrolases"/>
    <property type="match status" value="1"/>
</dbReference>
<dbReference type="SMART" id="SM00129">
    <property type="entry name" value="KISc"/>
    <property type="match status" value="1"/>
</dbReference>
<dbReference type="PROSITE" id="PS00411">
    <property type="entry name" value="KINESIN_MOTOR_1"/>
    <property type="match status" value="1"/>
</dbReference>
<dbReference type="InterPro" id="IPR036961">
    <property type="entry name" value="Kinesin_motor_dom_sf"/>
</dbReference>
<dbReference type="PANTHER" id="PTHR47969:SF15">
    <property type="entry name" value="CHROMOSOME-ASSOCIATED KINESIN KIF4A-RELATED"/>
    <property type="match status" value="1"/>
</dbReference>
<evidence type="ECO:0000256" key="8">
    <source>
        <dbReference type="SAM" id="Coils"/>
    </source>
</evidence>
<evidence type="ECO:0000313" key="11">
    <source>
        <dbReference type="EMBL" id="KZV79915.1"/>
    </source>
</evidence>
<keyword evidence="2" id="KW-0963">Cytoplasm</keyword>
<keyword evidence="7" id="KW-0493">Microtubule</keyword>
<keyword evidence="5 8" id="KW-0175">Coiled coil</keyword>
<evidence type="ECO:0000256" key="1">
    <source>
        <dbReference type="ARBA" id="ARBA00004496"/>
    </source>
</evidence>
<dbReference type="GO" id="GO:0007052">
    <property type="term" value="P:mitotic spindle organization"/>
    <property type="evidence" value="ECO:0007669"/>
    <property type="project" value="TreeGrafter"/>
</dbReference>
<dbReference type="GO" id="GO:0005874">
    <property type="term" value="C:microtubule"/>
    <property type="evidence" value="ECO:0007669"/>
    <property type="project" value="UniProtKB-KW"/>
</dbReference>
<evidence type="ECO:0000256" key="2">
    <source>
        <dbReference type="ARBA" id="ARBA00022490"/>
    </source>
</evidence>
<dbReference type="PRINTS" id="PR00380">
    <property type="entry name" value="KINESINHEAVY"/>
</dbReference>
<evidence type="ECO:0000256" key="7">
    <source>
        <dbReference type="RuleBase" id="RU000394"/>
    </source>
</evidence>
<keyword evidence="3 6" id="KW-0547">Nucleotide-binding</keyword>
<keyword evidence="6 7" id="KW-0505">Motor protein</keyword>
<feature type="binding site" evidence="6">
    <location>
        <begin position="112"/>
        <end position="119"/>
    </location>
    <ligand>
        <name>ATP</name>
        <dbReference type="ChEBI" id="CHEBI:30616"/>
    </ligand>
</feature>
<dbReference type="GO" id="GO:0051231">
    <property type="term" value="P:spindle elongation"/>
    <property type="evidence" value="ECO:0007669"/>
    <property type="project" value="TreeGrafter"/>
</dbReference>
<dbReference type="GO" id="GO:0003777">
    <property type="term" value="F:microtubule motor activity"/>
    <property type="evidence" value="ECO:0007669"/>
    <property type="project" value="InterPro"/>
</dbReference>
<dbReference type="Gene3D" id="3.40.850.10">
    <property type="entry name" value="Kinesin motor domain"/>
    <property type="match status" value="1"/>
</dbReference>
<gene>
    <name evidence="11" type="ORF">EXIGLDRAFT_660336</name>
</gene>
<evidence type="ECO:0000256" key="3">
    <source>
        <dbReference type="ARBA" id="ARBA00022741"/>
    </source>
</evidence>
<organism evidence="11 12">
    <name type="scientific">Exidia glandulosa HHB12029</name>
    <dbReference type="NCBI Taxonomy" id="1314781"/>
    <lineage>
        <taxon>Eukaryota</taxon>
        <taxon>Fungi</taxon>
        <taxon>Dikarya</taxon>
        <taxon>Basidiomycota</taxon>
        <taxon>Agaricomycotina</taxon>
        <taxon>Agaricomycetes</taxon>
        <taxon>Auriculariales</taxon>
        <taxon>Exidiaceae</taxon>
        <taxon>Exidia</taxon>
    </lineage>
</organism>
<feature type="compositionally biased region" description="Polar residues" evidence="9">
    <location>
        <begin position="285"/>
        <end position="304"/>
    </location>
</feature>
<dbReference type="InterPro" id="IPR019821">
    <property type="entry name" value="Kinesin_motor_CS"/>
</dbReference>
<feature type="compositionally biased region" description="Basic and acidic residues" evidence="9">
    <location>
        <begin position="513"/>
        <end position="525"/>
    </location>
</feature>
<dbReference type="GO" id="GO:0007018">
    <property type="term" value="P:microtubule-based movement"/>
    <property type="evidence" value="ECO:0007669"/>
    <property type="project" value="InterPro"/>
</dbReference>
<feature type="domain" description="Kinesin motor" evidence="10">
    <location>
        <begin position="8"/>
        <end position="443"/>
    </location>
</feature>
<dbReference type="InterPro" id="IPR001752">
    <property type="entry name" value="Kinesin_motor_dom"/>
</dbReference>
<dbReference type="OrthoDB" id="3176171at2759"/>
<dbReference type="GO" id="GO:0008017">
    <property type="term" value="F:microtubule binding"/>
    <property type="evidence" value="ECO:0007669"/>
    <property type="project" value="InterPro"/>
</dbReference>
<dbReference type="Pfam" id="PF00225">
    <property type="entry name" value="Kinesin"/>
    <property type="match status" value="2"/>
</dbReference>
<keyword evidence="4 6" id="KW-0067">ATP-binding</keyword>
<feature type="region of interest" description="Disordered" evidence="9">
    <location>
        <begin position="258"/>
        <end position="335"/>
    </location>
</feature>
<dbReference type="GO" id="GO:0005524">
    <property type="term" value="F:ATP binding"/>
    <property type="evidence" value="ECO:0007669"/>
    <property type="project" value="UniProtKB-UniRule"/>
</dbReference>